<sequence length="311" mass="34426">MPPDLSVLTALPVQRREPLKVVSAWDLTIPYQEFRAQHLMPPALAAQLPDRPTRHRTYIVVNQKGGAGKTTTTMELAAVWTAMGYTVRVIDSDHQASLSGWLQPLYPEDVAPKDRRELTDVFYGRCSLDEATYYTRYQNLYVVPSTEELALVDLDPRVGKDTALRKAIAASQAPIDITIIDAPPALGKLSVNGLTAADEALVPLKVGALDERGLGKLHRTIRAVQEETNPGLVVRATFLTAWKRSEYAREVAERVRADYPEAAVFTIRESVKAAEAPKHFEPVRLFEPTGTTAADYDQAGRMLLHPKEDTA</sequence>
<evidence type="ECO:0000259" key="1">
    <source>
        <dbReference type="Pfam" id="PF13614"/>
    </source>
</evidence>
<keyword evidence="2" id="KW-0614">Plasmid</keyword>
<protein>
    <submittedName>
        <fullName evidence="2">AAA family ATPase</fullName>
    </submittedName>
</protein>
<keyword evidence="3" id="KW-1185">Reference proteome</keyword>
<reference evidence="2 3" key="1">
    <citation type="submission" date="2022-12" db="EMBL/GenBank/DDBJ databases">
        <title>HUAS 3-15.</title>
        <authorList>
            <person name="Mo P."/>
        </authorList>
    </citation>
    <scope>NUCLEOTIDE SEQUENCE [LARGE SCALE GENOMIC DNA]</scope>
    <source>
        <strain evidence="2 3">HUAS 3-15</strain>
        <plasmid evidence="2 3">punmamed4</plasmid>
    </source>
</reference>
<dbReference type="Pfam" id="PF13614">
    <property type="entry name" value="AAA_31"/>
    <property type="match status" value="1"/>
</dbReference>
<gene>
    <name evidence="2" type="ORF">O1G21_41125</name>
</gene>
<accession>A0ABY7QHE4</accession>
<evidence type="ECO:0000313" key="3">
    <source>
        <dbReference type="Proteomes" id="UP001212821"/>
    </source>
</evidence>
<dbReference type="Gene3D" id="3.40.50.300">
    <property type="entry name" value="P-loop containing nucleotide triphosphate hydrolases"/>
    <property type="match status" value="1"/>
</dbReference>
<organism evidence="2 3">
    <name type="scientific">Kitasatospora cathayae</name>
    <dbReference type="NCBI Taxonomy" id="3004092"/>
    <lineage>
        <taxon>Bacteria</taxon>
        <taxon>Bacillati</taxon>
        <taxon>Actinomycetota</taxon>
        <taxon>Actinomycetes</taxon>
        <taxon>Kitasatosporales</taxon>
        <taxon>Streptomycetaceae</taxon>
        <taxon>Kitasatospora</taxon>
    </lineage>
</organism>
<dbReference type="InterPro" id="IPR050678">
    <property type="entry name" value="DNA_Partitioning_ATPase"/>
</dbReference>
<dbReference type="RefSeq" id="WP_270151968.1">
    <property type="nucleotide sequence ID" value="NZ_CP115453.1"/>
</dbReference>
<dbReference type="CDD" id="cd02042">
    <property type="entry name" value="ParAB_family"/>
    <property type="match status" value="1"/>
</dbReference>
<evidence type="ECO:0000313" key="2">
    <source>
        <dbReference type="EMBL" id="WBP92213.1"/>
    </source>
</evidence>
<dbReference type="SUPFAM" id="SSF52540">
    <property type="entry name" value="P-loop containing nucleoside triphosphate hydrolases"/>
    <property type="match status" value="1"/>
</dbReference>
<dbReference type="PANTHER" id="PTHR13696:SF52">
    <property type="entry name" value="PARA FAMILY PROTEIN CT_582"/>
    <property type="match status" value="1"/>
</dbReference>
<feature type="domain" description="AAA" evidence="1">
    <location>
        <begin position="59"/>
        <end position="232"/>
    </location>
</feature>
<dbReference type="InterPro" id="IPR025669">
    <property type="entry name" value="AAA_dom"/>
</dbReference>
<dbReference type="Proteomes" id="UP001212821">
    <property type="component" value="Plasmid punmamed4"/>
</dbReference>
<proteinExistence type="predicted"/>
<dbReference type="PANTHER" id="PTHR13696">
    <property type="entry name" value="P-LOOP CONTAINING NUCLEOSIDE TRIPHOSPHATE HYDROLASE"/>
    <property type="match status" value="1"/>
</dbReference>
<dbReference type="InterPro" id="IPR027417">
    <property type="entry name" value="P-loop_NTPase"/>
</dbReference>
<geneLocation type="plasmid" evidence="2 3">
    <name>punmamed4</name>
</geneLocation>
<dbReference type="EMBL" id="CP115453">
    <property type="protein sequence ID" value="WBP92213.1"/>
    <property type="molecule type" value="Genomic_DNA"/>
</dbReference>
<name>A0ABY7QHE4_9ACTN</name>